<feature type="non-terminal residue" evidence="1">
    <location>
        <position position="1"/>
    </location>
</feature>
<organism evidence="1 2">
    <name type="scientific">Elysia chlorotica</name>
    <name type="common">Eastern emerald elysia</name>
    <name type="synonym">Sea slug</name>
    <dbReference type="NCBI Taxonomy" id="188477"/>
    <lineage>
        <taxon>Eukaryota</taxon>
        <taxon>Metazoa</taxon>
        <taxon>Spiralia</taxon>
        <taxon>Lophotrochozoa</taxon>
        <taxon>Mollusca</taxon>
        <taxon>Gastropoda</taxon>
        <taxon>Heterobranchia</taxon>
        <taxon>Euthyneura</taxon>
        <taxon>Panpulmonata</taxon>
        <taxon>Sacoglossa</taxon>
        <taxon>Placobranchoidea</taxon>
        <taxon>Plakobranchidae</taxon>
        <taxon>Elysia</taxon>
    </lineage>
</organism>
<dbReference type="Proteomes" id="UP000271974">
    <property type="component" value="Unassembled WGS sequence"/>
</dbReference>
<feature type="non-terminal residue" evidence="1">
    <location>
        <position position="105"/>
    </location>
</feature>
<reference evidence="1 2" key="1">
    <citation type="submission" date="2019-01" db="EMBL/GenBank/DDBJ databases">
        <title>A draft genome assembly of the solar-powered sea slug Elysia chlorotica.</title>
        <authorList>
            <person name="Cai H."/>
            <person name="Li Q."/>
            <person name="Fang X."/>
            <person name="Li J."/>
            <person name="Curtis N.E."/>
            <person name="Altenburger A."/>
            <person name="Shibata T."/>
            <person name="Feng M."/>
            <person name="Maeda T."/>
            <person name="Schwartz J.A."/>
            <person name="Shigenobu S."/>
            <person name="Lundholm N."/>
            <person name="Nishiyama T."/>
            <person name="Yang H."/>
            <person name="Hasebe M."/>
            <person name="Li S."/>
            <person name="Pierce S.K."/>
            <person name="Wang J."/>
        </authorList>
    </citation>
    <scope>NUCLEOTIDE SEQUENCE [LARGE SCALE GENOMIC DNA]</scope>
    <source>
        <strain evidence="1">EC2010</strain>
        <tissue evidence="1">Whole organism of an adult</tissue>
    </source>
</reference>
<protein>
    <submittedName>
        <fullName evidence="1">Uncharacterized protein</fullName>
    </submittedName>
</protein>
<keyword evidence="2" id="KW-1185">Reference proteome</keyword>
<dbReference type="AlphaFoldDB" id="A0A3S1AW30"/>
<proteinExistence type="predicted"/>
<accession>A0A3S1AW30</accession>
<evidence type="ECO:0000313" key="2">
    <source>
        <dbReference type="Proteomes" id="UP000271974"/>
    </source>
</evidence>
<gene>
    <name evidence="1" type="ORF">EGW08_022403</name>
</gene>
<sequence length="105" mass="10994">RDATFPALAGNQAFFGLRIFSVLTPASRSLLKTPVTQDDPLTTPPSNSAPTLSRLLSTAKSQVTTLASSSASVDSPAVSLAQGDDEYQSLIEETVISDILETVPT</sequence>
<evidence type="ECO:0000313" key="1">
    <source>
        <dbReference type="EMBL" id="RUS69834.1"/>
    </source>
</evidence>
<name>A0A3S1AW30_ELYCH</name>
<dbReference type="EMBL" id="RQTK01001561">
    <property type="protein sequence ID" value="RUS69834.1"/>
    <property type="molecule type" value="Genomic_DNA"/>
</dbReference>
<comment type="caution">
    <text evidence="1">The sequence shown here is derived from an EMBL/GenBank/DDBJ whole genome shotgun (WGS) entry which is preliminary data.</text>
</comment>